<accession>A0A4S3MK48</accession>
<dbReference type="RefSeq" id="WP_136395651.1">
    <property type="nucleotide sequence ID" value="NZ_SSND01000005.1"/>
</dbReference>
<dbReference type="AlphaFoldDB" id="A0A4S3MK48"/>
<dbReference type="Pfam" id="PF05930">
    <property type="entry name" value="Phage_AlpA"/>
    <property type="match status" value="1"/>
</dbReference>
<organism evidence="1 2">
    <name type="scientific">Aliigemmobacter aestuarii</name>
    <dbReference type="NCBI Taxonomy" id="1445661"/>
    <lineage>
        <taxon>Bacteria</taxon>
        <taxon>Pseudomonadati</taxon>
        <taxon>Pseudomonadota</taxon>
        <taxon>Alphaproteobacteria</taxon>
        <taxon>Rhodobacterales</taxon>
        <taxon>Paracoccaceae</taxon>
        <taxon>Aliigemmobacter</taxon>
    </lineage>
</organism>
<keyword evidence="2" id="KW-1185">Reference proteome</keyword>
<evidence type="ECO:0000313" key="2">
    <source>
        <dbReference type="Proteomes" id="UP000309450"/>
    </source>
</evidence>
<dbReference type="Proteomes" id="UP000309450">
    <property type="component" value="Unassembled WGS sequence"/>
</dbReference>
<protein>
    <submittedName>
        <fullName evidence="1">AlpA family phage regulatory protein</fullName>
    </submittedName>
</protein>
<dbReference type="OrthoDB" id="8452166at2"/>
<sequence length="64" mass="7478">MPETYLSDRQLGARYSVHHLTPRRWVNEDPTFPKPVKLSPGCVRWRLSEIEAWEAVKASEDGKR</sequence>
<comment type="caution">
    <text evidence="1">The sequence shown here is derived from an EMBL/GenBank/DDBJ whole genome shotgun (WGS) entry which is preliminary data.</text>
</comment>
<dbReference type="Gene3D" id="1.10.238.160">
    <property type="match status" value="1"/>
</dbReference>
<proteinExistence type="predicted"/>
<name>A0A4S3MK48_9RHOB</name>
<reference evidence="1 2" key="1">
    <citation type="submission" date="2019-04" db="EMBL/GenBank/DDBJ databases">
        <title>Draft genome sequence of Gemmobacter aestuarii sp. nov.</title>
        <authorList>
            <person name="Hameed A."/>
            <person name="Lin S.-Y."/>
            <person name="Shahina M."/>
            <person name="Lai W.-A."/>
            <person name="Young C.-C."/>
        </authorList>
    </citation>
    <scope>NUCLEOTIDE SEQUENCE [LARGE SCALE GENOMIC DNA]</scope>
    <source>
        <strain evidence="1 2">CC-PW-75</strain>
    </source>
</reference>
<gene>
    <name evidence="1" type="ORF">E7811_15835</name>
</gene>
<evidence type="ECO:0000313" key="1">
    <source>
        <dbReference type="EMBL" id="THD81393.1"/>
    </source>
</evidence>
<dbReference type="InterPro" id="IPR010260">
    <property type="entry name" value="AlpA"/>
</dbReference>
<dbReference type="EMBL" id="SSND01000005">
    <property type="protein sequence ID" value="THD81393.1"/>
    <property type="molecule type" value="Genomic_DNA"/>
</dbReference>